<dbReference type="InterPro" id="IPR006860">
    <property type="entry name" value="FecR"/>
</dbReference>
<reference evidence="4" key="1">
    <citation type="submission" date="2020-01" db="EMBL/GenBank/DDBJ databases">
        <authorList>
            <person name="Fang Y."/>
            <person name="Sun R."/>
            <person name="Nie L."/>
            <person name="He J."/>
            <person name="Hao L."/>
            <person name="Wang L."/>
            <person name="Su S."/>
            <person name="Lv E."/>
            <person name="Zhang Z."/>
            <person name="Xie R."/>
            <person name="Liu H."/>
        </authorList>
    </citation>
    <scope>NUCLEOTIDE SEQUENCE [LARGE SCALE GENOMIC DNA]</scope>
    <source>
        <strain evidence="4">XCT-53</strain>
    </source>
</reference>
<feature type="region of interest" description="Disordered" evidence="1">
    <location>
        <begin position="190"/>
        <end position="439"/>
    </location>
</feature>
<evidence type="ECO:0000256" key="1">
    <source>
        <dbReference type="SAM" id="MobiDB-lite"/>
    </source>
</evidence>
<dbReference type="Proteomes" id="UP000586722">
    <property type="component" value="Unassembled WGS sequence"/>
</dbReference>
<feature type="compositionally biased region" description="Gly residues" evidence="1">
    <location>
        <begin position="270"/>
        <end position="433"/>
    </location>
</feature>
<organism evidence="3 4">
    <name type="scientific">Pannonibacter tanglangensis</name>
    <dbReference type="NCBI Taxonomy" id="2750084"/>
    <lineage>
        <taxon>Bacteria</taxon>
        <taxon>Pseudomonadati</taxon>
        <taxon>Pseudomonadota</taxon>
        <taxon>Alphaproteobacteria</taxon>
        <taxon>Hyphomicrobiales</taxon>
        <taxon>Stappiaceae</taxon>
        <taxon>Pannonibacter</taxon>
    </lineage>
</organism>
<dbReference type="EMBL" id="JAABLQ010000001">
    <property type="protein sequence ID" value="NBN78373.1"/>
    <property type="molecule type" value="Genomic_DNA"/>
</dbReference>
<dbReference type="Pfam" id="PF04773">
    <property type="entry name" value="FecR"/>
    <property type="match status" value="1"/>
</dbReference>
<proteinExistence type="predicted"/>
<sequence>MWAQATPADPSEGVAPFRPDEGRPRGGHRVRSRGRALCLALCLALPLLTVPGIAQASDWIIQRTSGKVYLLAPGAAPVAARPGMPLPRGVTLATRGGAKAVLARAGETVLVAPNTTIAISSLKSTDRTTTLLQRDGTVTVDVQKRGQPHFTVETPYLAAVVKGTRFDVSVRRGAAEVRVDRGLVQVVDMDTGERSQVGPGQSASTTDGVGLSVAGSGSTPTVETGRAPASSLNPTVQGSSSAPAADTRASDTTSRPGSGTGTGSTPDNSGGNGNSGGSGNSGGNGNGNSGGNGNGNSGGNGNGNSGGNGNGNSGGNGSGNSGGNGNGNSGGNGNGNGNGNSGGNGNGNSGGNGNGNSGGNGNGNSGGNGNGNSGGNGNGNSGGNGNGNSGGNGNGNSGGNGNGNSGGNGNGNSGGNGNGNSGGNGNGNSGGNDNGNDRS</sequence>
<feature type="compositionally biased region" description="Polar residues" evidence="1">
    <location>
        <begin position="198"/>
        <end position="207"/>
    </location>
</feature>
<dbReference type="Gene3D" id="2.60.120.1440">
    <property type="match status" value="1"/>
</dbReference>
<feature type="domain" description="FecR protein" evidence="2">
    <location>
        <begin position="92"/>
        <end position="184"/>
    </location>
</feature>
<dbReference type="PANTHER" id="PTHR38731">
    <property type="entry name" value="LIPL45-RELATED LIPOPROTEIN-RELATED"/>
    <property type="match status" value="1"/>
</dbReference>
<feature type="compositionally biased region" description="Low complexity" evidence="1">
    <location>
        <begin position="250"/>
        <end position="269"/>
    </location>
</feature>
<accession>A0A7X5F2A0</accession>
<name>A0A7X5F2A0_9HYPH</name>
<comment type="caution">
    <text evidence="3">The sequence shown here is derived from an EMBL/GenBank/DDBJ whole genome shotgun (WGS) entry which is preliminary data.</text>
</comment>
<dbReference type="PANTHER" id="PTHR38731:SF3">
    <property type="entry name" value="BLL6125 PROTEIN"/>
    <property type="match status" value="1"/>
</dbReference>
<dbReference type="AlphaFoldDB" id="A0A7X5F2A0"/>
<protein>
    <recommendedName>
        <fullName evidence="2">FecR protein domain-containing protein</fullName>
    </recommendedName>
</protein>
<gene>
    <name evidence="3" type="ORF">GWI72_08850</name>
</gene>
<evidence type="ECO:0000313" key="4">
    <source>
        <dbReference type="Proteomes" id="UP000586722"/>
    </source>
</evidence>
<evidence type="ECO:0000313" key="3">
    <source>
        <dbReference type="EMBL" id="NBN78373.1"/>
    </source>
</evidence>
<feature type="region of interest" description="Disordered" evidence="1">
    <location>
        <begin position="1"/>
        <end position="29"/>
    </location>
</feature>
<keyword evidence="4" id="KW-1185">Reference proteome</keyword>
<feature type="compositionally biased region" description="Polar residues" evidence="1">
    <location>
        <begin position="230"/>
        <end position="242"/>
    </location>
</feature>
<evidence type="ECO:0000259" key="2">
    <source>
        <dbReference type="Pfam" id="PF04773"/>
    </source>
</evidence>